<evidence type="ECO:0000256" key="7">
    <source>
        <dbReference type="RuleBase" id="RU004182"/>
    </source>
</evidence>
<protein>
    <submittedName>
        <fullName evidence="9">Deoxyribodipyrimidine photo-lyase</fullName>
    </submittedName>
</protein>
<dbReference type="GO" id="GO:0006950">
    <property type="term" value="P:response to stress"/>
    <property type="evidence" value="ECO:0007669"/>
    <property type="project" value="UniProtKB-ARBA"/>
</dbReference>
<organism evidence="9 10">
    <name type="scientific">Sphingobacterium yanglingense</name>
    <dbReference type="NCBI Taxonomy" id="1437280"/>
    <lineage>
        <taxon>Bacteria</taxon>
        <taxon>Pseudomonadati</taxon>
        <taxon>Bacteroidota</taxon>
        <taxon>Sphingobacteriia</taxon>
        <taxon>Sphingobacteriales</taxon>
        <taxon>Sphingobacteriaceae</taxon>
        <taxon>Sphingobacterium</taxon>
    </lineage>
</organism>
<dbReference type="SUPFAM" id="SSF48173">
    <property type="entry name" value="Cryptochrome/photolyase FAD-binding domain"/>
    <property type="match status" value="1"/>
</dbReference>
<proteinExistence type="inferred from homology"/>
<sequence>MERKEYQNLEMTKEKLNVFWFRRDLRLEDNHGLCRALANGKKVRPIFIFDTTILSKLPSTYDRRVDYIHQALLLLQQKLNVFGTDLRVYIGNPIDIFKDMNRVVSIDSIFCNVDYEPDAVRRDELVRAWAVGEGIGFEAFKDQVIFEKSEVMKKDGTPYTVFTPYSRVWKSKLDPKDLLPFEIKDDWFEKLDLKEIPTLDEIGFQKTDILFEEPDIRAADINDYDKNRDFPGMDSTTRLGVALRFGTISIRQCVLLASEHNETWLNELIWREFFMQILFHFPKSLTQCFKPAYEGIVWRNDEREFEAWCNGETGYPLVDAGMRELNETGFMHNRVRMVVASFLTKHLLIDWRFGEAYFASKLLDYDASANVGNWQWAAGCGCDAAPYFRIFNPEEQLRKFDKDLIYVKRWNLDFESKSMCKIVEHAFARDRALRAYKVGLGK</sequence>
<dbReference type="Proteomes" id="UP000295292">
    <property type="component" value="Unassembled WGS sequence"/>
</dbReference>
<evidence type="ECO:0000256" key="4">
    <source>
        <dbReference type="ARBA" id="ARBA00022991"/>
    </source>
</evidence>
<evidence type="ECO:0000256" key="5">
    <source>
        <dbReference type="PIRSR" id="PIRSR602081-1"/>
    </source>
</evidence>
<dbReference type="InterPro" id="IPR002081">
    <property type="entry name" value="Cryptochrome/DNA_photolyase_1"/>
</dbReference>
<dbReference type="Gene3D" id="1.25.40.80">
    <property type="match status" value="1"/>
</dbReference>
<feature type="binding site" evidence="5">
    <location>
        <begin position="364"/>
        <end position="366"/>
    </location>
    <ligand>
        <name>FAD</name>
        <dbReference type="ChEBI" id="CHEBI:57692"/>
    </ligand>
</feature>
<dbReference type="PROSITE" id="PS51645">
    <property type="entry name" value="PHR_CRY_ALPHA_BETA"/>
    <property type="match status" value="1"/>
</dbReference>
<dbReference type="GO" id="GO:0003904">
    <property type="term" value="F:deoxyribodipyrimidine photo-lyase activity"/>
    <property type="evidence" value="ECO:0007669"/>
    <property type="project" value="TreeGrafter"/>
</dbReference>
<dbReference type="EMBL" id="SNYV01000013">
    <property type="protein sequence ID" value="TDQ77842.1"/>
    <property type="molecule type" value="Genomic_DNA"/>
</dbReference>
<comment type="caution">
    <text evidence="9">The sequence shown here is derived from an EMBL/GenBank/DDBJ whole genome shotgun (WGS) entry which is preliminary data.</text>
</comment>
<dbReference type="PANTHER" id="PTHR11455:SF9">
    <property type="entry name" value="CRYPTOCHROME CIRCADIAN CLOCK 5 ISOFORM X1"/>
    <property type="match status" value="1"/>
</dbReference>
<dbReference type="Pfam" id="PF00875">
    <property type="entry name" value="DNA_photolyase"/>
    <property type="match status" value="1"/>
</dbReference>
<dbReference type="Gene3D" id="3.40.50.620">
    <property type="entry name" value="HUPs"/>
    <property type="match status" value="1"/>
</dbReference>
<gene>
    <name evidence="9" type="ORF">CLV99_1808</name>
</gene>
<dbReference type="Pfam" id="PF03441">
    <property type="entry name" value="FAD_binding_7"/>
    <property type="match status" value="1"/>
</dbReference>
<comment type="similarity">
    <text evidence="7">Belongs to the DNA photolyase family.</text>
</comment>
<dbReference type="InterPro" id="IPR018394">
    <property type="entry name" value="DNA_photolyase_1_CS_C"/>
</dbReference>
<feature type="site" description="Electron transfer via tryptophanyl radical" evidence="6">
    <location>
        <position position="298"/>
    </location>
</feature>
<comment type="cofactor">
    <cofactor evidence="5">
        <name>FAD</name>
        <dbReference type="ChEBI" id="CHEBI:57692"/>
    </cofactor>
    <text evidence="5">Binds 1 FAD per subunit.</text>
</comment>
<dbReference type="SUPFAM" id="SSF52425">
    <property type="entry name" value="Cryptochrome/photolyase, N-terminal domain"/>
    <property type="match status" value="1"/>
</dbReference>
<dbReference type="PANTHER" id="PTHR11455">
    <property type="entry name" value="CRYPTOCHROME"/>
    <property type="match status" value="1"/>
</dbReference>
<keyword evidence="10" id="KW-1185">Reference proteome</keyword>
<dbReference type="PROSITE" id="PS00394">
    <property type="entry name" value="DNA_PHOTOLYASES_1_1"/>
    <property type="match status" value="1"/>
</dbReference>
<evidence type="ECO:0000256" key="3">
    <source>
        <dbReference type="ARBA" id="ARBA00022827"/>
    </source>
</evidence>
<keyword evidence="2 5" id="KW-0285">Flavoprotein</keyword>
<dbReference type="InterPro" id="IPR006050">
    <property type="entry name" value="DNA_photolyase_N"/>
</dbReference>
<keyword evidence="4 7" id="KW-0157">Chromophore</keyword>
<dbReference type="PROSITE" id="PS00691">
    <property type="entry name" value="DNA_PHOTOLYASES_1_2"/>
    <property type="match status" value="1"/>
</dbReference>
<dbReference type="AlphaFoldDB" id="A0A4R6WDK5"/>
<evidence type="ECO:0000313" key="9">
    <source>
        <dbReference type="EMBL" id="TDQ77842.1"/>
    </source>
</evidence>
<feature type="site" description="Electron transfer via tryptophanyl radical" evidence="6">
    <location>
        <position position="374"/>
    </location>
</feature>
<dbReference type="InterPro" id="IPR014729">
    <property type="entry name" value="Rossmann-like_a/b/a_fold"/>
</dbReference>
<dbReference type="InterPro" id="IPR005101">
    <property type="entry name" value="Cryptochr/Photolyase_FAD-bd"/>
</dbReference>
<dbReference type="InterPro" id="IPR036134">
    <property type="entry name" value="Crypto/Photolyase_FAD-like_sf"/>
</dbReference>
<dbReference type="GO" id="GO:0006139">
    <property type="term" value="P:nucleobase-containing compound metabolic process"/>
    <property type="evidence" value="ECO:0007669"/>
    <property type="project" value="UniProtKB-ARBA"/>
</dbReference>
<comment type="cofactor">
    <cofactor evidence="1">
        <name>(6R)-5,10-methylene-5,6,7,8-tetrahydrofolate</name>
        <dbReference type="ChEBI" id="CHEBI:15636"/>
    </cofactor>
</comment>
<evidence type="ECO:0000256" key="1">
    <source>
        <dbReference type="ARBA" id="ARBA00001932"/>
    </source>
</evidence>
<evidence type="ECO:0000256" key="6">
    <source>
        <dbReference type="PIRSR" id="PIRSR602081-2"/>
    </source>
</evidence>
<name>A0A4R6WDK5_9SPHI</name>
<dbReference type="PRINTS" id="PR00147">
    <property type="entry name" value="DNAPHOTLYASE"/>
</dbReference>
<feature type="domain" description="Photolyase/cryptochrome alpha/beta" evidence="8">
    <location>
        <begin position="15"/>
        <end position="145"/>
    </location>
</feature>
<feature type="binding site" evidence="5">
    <location>
        <position position="264"/>
    </location>
    <ligand>
        <name>FAD</name>
        <dbReference type="ChEBI" id="CHEBI:57692"/>
    </ligand>
</feature>
<dbReference type="GO" id="GO:0009416">
    <property type="term" value="P:response to light stimulus"/>
    <property type="evidence" value="ECO:0007669"/>
    <property type="project" value="TreeGrafter"/>
</dbReference>
<evidence type="ECO:0000256" key="2">
    <source>
        <dbReference type="ARBA" id="ARBA00022630"/>
    </source>
</evidence>
<feature type="binding site" evidence="5">
    <location>
        <begin position="267"/>
        <end position="274"/>
    </location>
    <ligand>
        <name>FAD</name>
        <dbReference type="ChEBI" id="CHEBI:57692"/>
    </ligand>
</feature>
<feature type="site" description="Electron transfer via tryptophanyl radical" evidence="6">
    <location>
        <position position="351"/>
    </location>
</feature>
<dbReference type="InterPro" id="IPR036155">
    <property type="entry name" value="Crypto/Photolyase_N_sf"/>
</dbReference>
<accession>A0A4R6WDK5</accession>
<dbReference type="GO" id="GO:0003677">
    <property type="term" value="F:DNA binding"/>
    <property type="evidence" value="ECO:0007669"/>
    <property type="project" value="TreeGrafter"/>
</dbReference>
<evidence type="ECO:0000259" key="8">
    <source>
        <dbReference type="PROSITE" id="PS51645"/>
    </source>
</evidence>
<feature type="binding site" evidence="5">
    <location>
        <position position="224"/>
    </location>
    <ligand>
        <name>FAD</name>
        <dbReference type="ChEBI" id="CHEBI:57692"/>
    </ligand>
</feature>
<keyword evidence="3 5" id="KW-0274">FAD</keyword>
<keyword evidence="9" id="KW-0456">Lyase</keyword>
<dbReference type="Gene3D" id="1.10.579.10">
    <property type="entry name" value="DNA Cyclobutane Dipyrimidine Photolyase, subunit A, domain 3"/>
    <property type="match status" value="1"/>
</dbReference>
<reference evidence="9 10" key="1">
    <citation type="submission" date="2019-03" db="EMBL/GenBank/DDBJ databases">
        <title>Genomic Encyclopedia of Archaeal and Bacterial Type Strains, Phase II (KMG-II): from individual species to whole genera.</title>
        <authorList>
            <person name="Goeker M."/>
        </authorList>
    </citation>
    <scope>NUCLEOTIDE SEQUENCE [LARGE SCALE GENOMIC DNA]</scope>
    <source>
        <strain evidence="9 10">DSM 28353</strain>
    </source>
</reference>
<dbReference type="GO" id="GO:0071949">
    <property type="term" value="F:FAD binding"/>
    <property type="evidence" value="ECO:0007669"/>
    <property type="project" value="TreeGrafter"/>
</dbReference>
<evidence type="ECO:0000313" key="10">
    <source>
        <dbReference type="Proteomes" id="UP000295292"/>
    </source>
</evidence>